<dbReference type="Pfam" id="PF00023">
    <property type="entry name" value="Ank"/>
    <property type="match status" value="3"/>
</dbReference>
<keyword evidence="5" id="KW-0732">Signal</keyword>
<evidence type="ECO:0000256" key="5">
    <source>
        <dbReference type="SAM" id="SignalP"/>
    </source>
</evidence>
<dbReference type="InterPro" id="IPR013766">
    <property type="entry name" value="Thioredoxin_domain"/>
</dbReference>
<keyword evidence="4" id="KW-0472">Membrane</keyword>
<feature type="repeat" description="ANK" evidence="3">
    <location>
        <begin position="502"/>
        <end position="534"/>
    </location>
</feature>
<feature type="repeat" description="ANK" evidence="3">
    <location>
        <begin position="469"/>
        <end position="501"/>
    </location>
</feature>
<dbReference type="Pfam" id="PF12796">
    <property type="entry name" value="Ank_2"/>
    <property type="match status" value="3"/>
</dbReference>
<dbReference type="CDD" id="cd02961">
    <property type="entry name" value="PDI_a_family"/>
    <property type="match status" value="1"/>
</dbReference>
<gene>
    <name evidence="7" type="primary">ANKRD50</name>
    <name evidence="7" type="ORF">AK812_SmicGene16921</name>
</gene>
<dbReference type="OrthoDB" id="72053at2759"/>
<feature type="signal peptide" evidence="5">
    <location>
        <begin position="1"/>
        <end position="19"/>
    </location>
</feature>
<feature type="repeat" description="ANK" evidence="3">
    <location>
        <begin position="634"/>
        <end position="666"/>
    </location>
</feature>
<accession>A0A1Q9DZ09</accession>
<feature type="chain" id="PRO_5013000207" evidence="5">
    <location>
        <begin position="20"/>
        <end position="919"/>
    </location>
</feature>
<dbReference type="AlphaFoldDB" id="A0A1Q9DZ09"/>
<protein>
    <submittedName>
        <fullName evidence="7">Ankyrin repeat domain-containing protein 50</fullName>
    </submittedName>
</protein>
<dbReference type="PROSITE" id="PS50088">
    <property type="entry name" value="ANK_REPEAT"/>
    <property type="match status" value="12"/>
</dbReference>
<feature type="transmembrane region" description="Helical" evidence="4">
    <location>
        <begin position="882"/>
        <end position="907"/>
    </location>
</feature>
<keyword evidence="1" id="KW-0677">Repeat</keyword>
<dbReference type="PANTHER" id="PTHR23206:SF7">
    <property type="entry name" value="PROTEIN KINASE DOMAIN-CONTAINING PROTEIN"/>
    <property type="match status" value="1"/>
</dbReference>
<feature type="repeat" description="ANK" evidence="3">
    <location>
        <begin position="403"/>
        <end position="435"/>
    </location>
</feature>
<dbReference type="Pfam" id="PF13850">
    <property type="entry name" value="ERGIC_N"/>
    <property type="match status" value="1"/>
</dbReference>
<feature type="repeat" description="ANK" evidence="3">
    <location>
        <begin position="337"/>
        <end position="369"/>
    </location>
</feature>
<dbReference type="InterPro" id="IPR002110">
    <property type="entry name" value="Ankyrin_rpt"/>
</dbReference>
<dbReference type="PROSITE" id="PS00194">
    <property type="entry name" value="THIOREDOXIN_1"/>
    <property type="match status" value="1"/>
</dbReference>
<feature type="repeat" description="ANK" evidence="3">
    <location>
        <begin position="568"/>
        <end position="600"/>
    </location>
</feature>
<evidence type="ECO:0000256" key="1">
    <source>
        <dbReference type="ARBA" id="ARBA00022737"/>
    </source>
</evidence>
<dbReference type="Pfam" id="PF00085">
    <property type="entry name" value="Thioredoxin"/>
    <property type="match status" value="1"/>
</dbReference>
<dbReference type="Pfam" id="PF07970">
    <property type="entry name" value="COPIIcoated_ERV"/>
    <property type="match status" value="1"/>
</dbReference>
<dbReference type="Gene3D" id="1.25.40.20">
    <property type="entry name" value="Ankyrin repeat-containing domain"/>
    <property type="match status" value="4"/>
</dbReference>
<dbReference type="InterPro" id="IPR036249">
    <property type="entry name" value="Thioredoxin-like_sf"/>
</dbReference>
<dbReference type="InterPro" id="IPR039542">
    <property type="entry name" value="Erv_N"/>
</dbReference>
<feature type="repeat" description="ANK" evidence="3">
    <location>
        <begin position="436"/>
        <end position="468"/>
    </location>
</feature>
<dbReference type="EMBL" id="LSRX01000328">
    <property type="protein sequence ID" value="OLQ00415.1"/>
    <property type="molecule type" value="Genomic_DNA"/>
</dbReference>
<dbReference type="PROSITE" id="PS51352">
    <property type="entry name" value="THIOREDOXIN_2"/>
    <property type="match status" value="1"/>
</dbReference>
<dbReference type="SUPFAM" id="SSF48403">
    <property type="entry name" value="Ankyrin repeat"/>
    <property type="match status" value="2"/>
</dbReference>
<name>A0A1Q9DZ09_SYMMI</name>
<dbReference type="Pfam" id="PF13637">
    <property type="entry name" value="Ank_4"/>
    <property type="match status" value="1"/>
</dbReference>
<dbReference type="GO" id="GO:0005737">
    <property type="term" value="C:cytoplasm"/>
    <property type="evidence" value="ECO:0007669"/>
    <property type="project" value="TreeGrafter"/>
</dbReference>
<dbReference type="Gene3D" id="3.40.30.10">
    <property type="entry name" value="Glutaredoxin"/>
    <property type="match status" value="1"/>
</dbReference>
<proteinExistence type="predicted"/>
<keyword evidence="8" id="KW-1185">Reference proteome</keyword>
<keyword evidence="4" id="KW-0812">Transmembrane</keyword>
<dbReference type="Proteomes" id="UP000186817">
    <property type="component" value="Unassembled WGS sequence"/>
</dbReference>
<keyword evidence="4" id="KW-1133">Transmembrane helix</keyword>
<evidence type="ECO:0000313" key="8">
    <source>
        <dbReference type="Proteomes" id="UP000186817"/>
    </source>
</evidence>
<dbReference type="SUPFAM" id="SSF52833">
    <property type="entry name" value="Thioredoxin-like"/>
    <property type="match status" value="1"/>
</dbReference>
<feature type="repeat" description="ANK" evidence="3">
    <location>
        <begin position="700"/>
        <end position="735"/>
    </location>
</feature>
<evidence type="ECO:0000256" key="3">
    <source>
        <dbReference type="PROSITE-ProRule" id="PRU00023"/>
    </source>
</evidence>
<sequence>MTLVAVVTCAVLFICETNAFLRSERRTDVSLDSNQDSMLTINFDVTMLDMACDHVTVGVWDAFGSDRMNITKNIQKQRIDHKGNDKGHAYSDDELLELDFSDKTLSAEDKAELDSDWSSSSDQFKHDNFESVVDSHDYTFVNFYADWCPHCRMFGPTWDQFEKQLNSEQDVVDADGVRANVRALKINCVDFEETCQQQKVQAFPTVRLYRRGGAHYHDMFAESCRIKGVVEVARVPGTLHFQVLKELKDIRGLKRRLNQWHGMPSRFRQRLLLHEETLKDTAVLRECMDLHLVLLPWADVTQDQADELVAAAASMVSIVKFEWMLYKRYDPNLLDSQGRAALWMASSAGYVEIIRLLLEACANKEAADDDGRTALWMASSAGHVNIVRLLLAAGANKDVVDRNDRTALWTASAAGHVEIVRLLLKDEAKTKVSDKDGHSALWAASFKGHVEVVRLMLEADVNKAVPDNEGLTALWTASSFGHSEIVLSLLEAGTNRDAADSDGRTALMRAVDQCQIKIVRLLLEGGANKDVTDCNGRTALWKACSARHVEIVRLLLEAGANKDVADMQGVTALTRASDAGHVEIVCLFLDGGANKDMPDKYRCTALWKASSAGHIDIVRLLLEARANKDVADNYGVTALASASNEGCVEIVRMLLEAGANKEVVDNGCRTALWTASSAGHVDTVRLLLEAGADKDVADHDGRTALWKASSIGTIDHAKIVRLLLLAGANTDVADNNGDTALMRAAGKCRAEIVCLLTSTEATHNRERTLNLAYTNVSHTVHSLVFGNAVSSLIVGAFLPTELYKHRDPLAGRSFTVPRFHQAPHHYLKVVHTKFGASKMYQQTHQWSARNVARNAVPQAKFSYDLSPVEVTISVSRRRWYDYVTSLFAIIGGAFTFMSMTSSVLNVASSKFKASINKLG</sequence>
<dbReference type="PANTHER" id="PTHR23206">
    <property type="entry name" value="MASK PROTEIN"/>
    <property type="match status" value="1"/>
</dbReference>
<dbReference type="InterPro" id="IPR012936">
    <property type="entry name" value="Erv_C"/>
</dbReference>
<dbReference type="InterPro" id="IPR051631">
    <property type="entry name" value="Ankyrin-KH/SAM_domain"/>
</dbReference>
<feature type="domain" description="Thioredoxin" evidence="6">
    <location>
        <begin position="101"/>
        <end position="255"/>
    </location>
</feature>
<evidence type="ECO:0000313" key="7">
    <source>
        <dbReference type="EMBL" id="OLQ00415.1"/>
    </source>
</evidence>
<dbReference type="GO" id="GO:0045087">
    <property type="term" value="P:innate immune response"/>
    <property type="evidence" value="ECO:0007669"/>
    <property type="project" value="TreeGrafter"/>
</dbReference>
<feature type="repeat" description="ANK" evidence="3">
    <location>
        <begin position="370"/>
        <end position="402"/>
    </location>
</feature>
<organism evidence="7 8">
    <name type="scientific">Symbiodinium microadriaticum</name>
    <name type="common">Dinoflagellate</name>
    <name type="synonym">Zooxanthella microadriatica</name>
    <dbReference type="NCBI Taxonomy" id="2951"/>
    <lineage>
        <taxon>Eukaryota</taxon>
        <taxon>Sar</taxon>
        <taxon>Alveolata</taxon>
        <taxon>Dinophyceae</taxon>
        <taxon>Suessiales</taxon>
        <taxon>Symbiodiniaceae</taxon>
        <taxon>Symbiodinium</taxon>
    </lineage>
</organism>
<evidence type="ECO:0000256" key="2">
    <source>
        <dbReference type="ARBA" id="ARBA00023043"/>
    </source>
</evidence>
<dbReference type="SMART" id="SM00248">
    <property type="entry name" value="ANK"/>
    <property type="match status" value="13"/>
</dbReference>
<comment type="caution">
    <text evidence="7">The sequence shown here is derived from an EMBL/GenBank/DDBJ whole genome shotgun (WGS) entry which is preliminary data.</text>
</comment>
<feature type="repeat" description="ANK" evidence="3">
    <location>
        <begin position="601"/>
        <end position="633"/>
    </location>
</feature>
<feature type="repeat" description="ANK" evidence="3">
    <location>
        <begin position="667"/>
        <end position="699"/>
    </location>
</feature>
<dbReference type="InterPro" id="IPR017937">
    <property type="entry name" value="Thioredoxin_CS"/>
</dbReference>
<dbReference type="PROSITE" id="PS50297">
    <property type="entry name" value="ANK_REP_REGION"/>
    <property type="match status" value="10"/>
</dbReference>
<feature type="repeat" description="ANK" evidence="3">
    <location>
        <begin position="535"/>
        <end position="567"/>
    </location>
</feature>
<dbReference type="InterPro" id="IPR036770">
    <property type="entry name" value="Ankyrin_rpt-contain_sf"/>
</dbReference>
<keyword evidence="2 3" id="KW-0040">ANK repeat</keyword>
<evidence type="ECO:0000259" key="6">
    <source>
        <dbReference type="PROSITE" id="PS51352"/>
    </source>
</evidence>
<evidence type="ECO:0000256" key="4">
    <source>
        <dbReference type="SAM" id="Phobius"/>
    </source>
</evidence>
<reference evidence="7 8" key="1">
    <citation type="submission" date="2016-02" db="EMBL/GenBank/DDBJ databases">
        <title>Genome analysis of coral dinoflagellate symbionts highlights evolutionary adaptations to a symbiotic lifestyle.</title>
        <authorList>
            <person name="Aranda M."/>
            <person name="Li Y."/>
            <person name="Liew Y.J."/>
            <person name="Baumgarten S."/>
            <person name="Simakov O."/>
            <person name="Wilson M."/>
            <person name="Piel J."/>
            <person name="Ashoor H."/>
            <person name="Bougouffa S."/>
            <person name="Bajic V.B."/>
            <person name="Ryu T."/>
            <person name="Ravasi T."/>
            <person name="Bayer T."/>
            <person name="Micklem G."/>
            <person name="Kim H."/>
            <person name="Bhak J."/>
            <person name="Lajeunesse T.C."/>
            <person name="Voolstra C.R."/>
        </authorList>
    </citation>
    <scope>NUCLEOTIDE SEQUENCE [LARGE SCALE GENOMIC DNA]</scope>
    <source>
        <strain evidence="7 8">CCMP2467</strain>
    </source>
</reference>